<evidence type="ECO:0000259" key="1">
    <source>
        <dbReference type="Pfam" id="PF05175"/>
    </source>
</evidence>
<dbReference type="InterPro" id="IPR002052">
    <property type="entry name" value="DNA_methylase_N6_adenine_CS"/>
</dbReference>
<gene>
    <name evidence="2" type="primary">yfiC</name>
    <name evidence="2" type="ORF">SMSRO_SF000120</name>
</gene>
<dbReference type="GO" id="GO:0003676">
    <property type="term" value="F:nucleic acid binding"/>
    <property type="evidence" value="ECO:0007669"/>
    <property type="project" value="InterPro"/>
</dbReference>
<dbReference type="Gene3D" id="3.40.50.150">
    <property type="entry name" value="Vaccinia Virus protein VP39"/>
    <property type="match status" value="1"/>
</dbReference>
<keyword evidence="2" id="KW-0489">Methyltransferase</keyword>
<dbReference type="STRING" id="2138.SMSRO_v1c00110"/>
<dbReference type="SUPFAM" id="SSF53335">
    <property type="entry name" value="S-adenosyl-L-methionine-dependent methyltransferases"/>
    <property type="match status" value="1"/>
</dbReference>
<dbReference type="Pfam" id="PF05175">
    <property type="entry name" value="MTS"/>
    <property type="match status" value="1"/>
</dbReference>
<dbReference type="GO" id="GO:0008757">
    <property type="term" value="F:S-adenosylmethionine-dependent methyltransferase activity"/>
    <property type="evidence" value="ECO:0007669"/>
    <property type="project" value="UniProtKB-ARBA"/>
</dbReference>
<dbReference type="EMBL" id="JTLV02000001">
    <property type="protein sequence ID" value="PQM30256.1"/>
    <property type="molecule type" value="Genomic_DNA"/>
</dbReference>
<feature type="domain" description="Methyltransferase small" evidence="1">
    <location>
        <begin position="30"/>
        <end position="139"/>
    </location>
</feature>
<keyword evidence="3" id="KW-1185">Reference proteome</keyword>
<dbReference type="GO" id="GO:0008170">
    <property type="term" value="F:N-methyltransferase activity"/>
    <property type="evidence" value="ECO:0007669"/>
    <property type="project" value="UniProtKB-ARBA"/>
</dbReference>
<dbReference type="InterPro" id="IPR007848">
    <property type="entry name" value="Small_mtfrase_dom"/>
</dbReference>
<dbReference type="OrthoDB" id="9777257at2"/>
<dbReference type="CDD" id="cd02440">
    <property type="entry name" value="AdoMet_MTases"/>
    <property type="match status" value="1"/>
</dbReference>
<evidence type="ECO:0000313" key="2">
    <source>
        <dbReference type="EMBL" id="PQM30256.1"/>
    </source>
</evidence>
<proteinExistence type="predicted"/>
<evidence type="ECO:0000313" key="3">
    <source>
        <dbReference type="Proteomes" id="UP000031565"/>
    </source>
</evidence>
<comment type="caution">
    <text evidence="2">The sequence shown here is derived from an EMBL/GenBank/DDBJ whole genome shotgun (WGS) entry which is preliminary data.</text>
</comment>
<accession>A0A2P6FA04</accession>
<dbReference type="Proteomes" id="UP000031565">
    <property type="component" value="Unassembled WGS sequence"/>
</dbReference>
<dbReference type="InterPro" id="IPR029063">
    <property type="entry name" value="SAM-dependent_MTases_sf"/>
</dbReference>
<sequence>MKVLNDLLDYEGIKINQRTDMFIFSLDTVLLARFATLNAKTKNILDIGTNNAAIPLILSTLTSAAITGIELQQEAVQLAEENVLLNQKTAQIKIVHDDINEYVKTNTNFKYDLILCNPPFFKIGESKLNEKNKLLVPARHETTLTLEDIIFAAKKLIANRGYFAIIHRTTRLFEITALLIKYGFNIKRLQFIHPFQESEANNVLIEARFQGGEGLIIEKPIVVHNNDYQYSDTVLKLFRK</sequence>
<dbReference type="RefSeq" id="WP_040092412.1">
    <property type="nucleotide sequence ID" value="NZ_CM020866.1"/>
</dbReference>
<dbReference type="PROSITE" id="PS00092">
    <property type="entry name" value="N6_MTASE"/>
    <property type="match status" value="1"/>
</dbReference>
<dbReference type="InterPro" id="IPR050210">
    <property type="entry name" value="tRNA_Adenine-N(6)_MTase"/>
</dbReference>
<dbReference type="GO" id="GO:0032259">
    <property type="term" value="P:methylation"/>
    <property type="evidence" value="ECO:0007669"/>
    <property type="project" value="UniProtKB-KW"/>
</dbReference>
<protein>
    <submittedName>
        <fullName evidence="2">tRNA1(Val) (Adenine(37)-N6)-methyltransferase</fullName>
        <ecNumber evidence="2">2.1.1.223</ecNumber>
    </submittedName>
</protein>
<dbReference type="PANTHER" id="PTHR47739:SF1">
    <property type="entry name" value="TRNA1(VAL) (ADENINE(37)-N6)-METHYLTRANSFERASE"/>
    <property type="match status" value="1"/>
</dbReference>
<dbReference type="EC" id="2.1.1.223" evidence="2"/>
<reference evidence="2 3" key="1">
    <citation type="journal article" date="2015" name="MBio">
        <title>Genome sequence of the Drosophila melanogaster male-killing Spiroplasma strain MSRO endosymbiont.</title>
        <authorList>
            <person name="Paredes J.C."/>
            <person name="Herren J.K."/>
            <person name="Schupfer F."/>
            <person name="Marin R."/>
            <person name="Claverol S."/>
            <person name="Kuo C.H."/>
            <person name="Lemaitre B."/>
            <person name="Beven L."/>
        </authorList>
    </citation>
    <scope>NUCLEOTIDE SEQUENCE [LARGE SCALE GENOMIC DNA]</scope>
    <source>
        <strain evidence="2 3">MSRO</strain>
    </source>
</reference>
<name>A0A2P6FA04_9MOLU</name>
<dbReference type="PANTHER" id="PTHR47739">
    <property type="entry name" value="TRNA1(VAL) (ADENINE(37)-N6)-METHYLTRANSFERASE"/>
    <property type="match status" value="1"/>
</dbReference>
<organism evidence="2 3">
    <name type="scientific">Spiroplasma poulsonii</name>
    <dbReference type="NCBI Taxonomy" id="2138"/>
    <lineage>
        <taxon>Bacteria</taxon>
        <taxon>Bacillati</taxon>
        <taxon>Mycoplasmatota</taxon>
        <taxon>Mollicutes</taxon>
        <taxon>Entomoplasmatales</taxon>
        <taxon>Spiroplasmataceae</taxon>
        <taxon>Spiroplasma</taxon>
    </lineage>
</organism>
<dbReference type="AlphaFoldDB" id="A0A2P6FA04"/>
<keyword evidence="2" id="KW-0808">Transferase</keyword>